<reference evidence="1" key="1">
    <citation type="submission" date="2021-01" db="EMBL/GenBank/DDBJ databases">
        <authorList>
            <person name="Corre E."/>
            <person name="Pelletier E."/>
            <person name="Niang G."/>
            <person name="Scheremetjew M."/>
            <person name="Finn R."/>
            <person name="Kale V."/>
            <person name="Holt S."/>
            <person name="Cochrane G."/>
            <person name="Meng A."/>
            <person name="Brown T."/>
            <person name="Cohen L."/>
        </authorList>
    </citation>
    <scope>NUCLEOTIDE SEQUENCE</scope>
    <source>
        <strain evidence="1">UTEX LB 985</strain>
    </source>
</reference>
<accession>A0A7S2H0W6</accession>
<dbReference type="EMBL" id="HBGU01044377">
    <property type="protein sequence ID" value="CAD9477304.1"/>
    <property type="molecule type" value="Transcribed_RNA"/>
</dbReference>
<dbReference type="AlphaFoldDB" id="A0A7S2H0W6"/>
<evidence type="ECO:0000313" key="1">
    <source>
        <dbReference type="EMBL" id="CAD9477304.1"/>
    </source>
</evidence>
<sequence>MVLLSRSRADFSQHVVLFGIVLTTIAIARLDRGIPKSVAASTPWVTQEQAEAIAYKVSPGIPANEAIQGIVTVLTDDYCYTLKQSNLDNGMQDIAADADTHFCGIDTVLSFEDDYGEDTDTIVSPISVKGNIISYNTCSRGKDVVEGGLKVENMLTIVKVGSELKVKFWLSVVLATCDAK</sequence>
<name>A0A7S2H0W6_9EUKA</name>
<organism evidence="1">
    <name type="scientific">Haptolina brevifila</name>
    <dbReference type="NCBI Taxonomy" id="156173"/>
    <lineage>
        <taxon>Eukaryota</taxon>
        <taxon>Haptista</taxon>
        <taxon>Haptophyta</taxon>
        <taxon>Prymnesiophyceae</taxon>
        <taxon>Prymnesiales</taxon>
        <taxon>Prymnesiaceae</taxon>
        <taxon>Haptolina</taxon>
    </lineage>
</organism>
<protein>
    <submittedName>
        <fullName evidence="1">Uncharacterized protein</fullName>
    </submittedName>
</protein>
<gene>
    <name evidence="1" type="ORF">CBRE1094_LOCUS24179</name>
</gene>
<proteinExistence type="predicted"/>